<feature type="compositionally biased region" description="Basic and acidic residues" evidence="1">
    <location>
        <begin position="1"/>
        <end position="11"/>
    </location>
</feature>
<keyword evidence="2" id="KW-1185">Reference proteome</keyword>
<sequence>MVLVRDEEKKAKTTSSSDDQVIPQTAQPTSLAVPSTSTHGQGTRSRSQSPVALSTEFTLCVQAQREIFVSIQDILSQVGDPSESITLTEVNMLLEQLEELHRSFRQEHAQQVCNWPPNQMSHPYLTETVNISETKLMIKTKRLLGRLKEQLTQKTQPTSSPEDGARAHSRLPELTVPTFSGDCRKWPDFKAMFSSVIADRSDLSDLEKFQYLKSAMQGEAYEIVANITPDNLSFDSAWTLLTSRFENKRLIIKSHLERLLNLKPMQRRQATSLTKMVNIINETTQALRTLTVESNNDCLMVTLLTGLLDQDTRERWETSLASTDEFPTLSQLTEFLVTRARTLETIESSSTPAQPNVPKGAKTTRTSSYQASQQPPANSARSVIHQPSRPAQSRATYPCDCCGQDHYIAICQKMRSYSVK</sequence>
<name>A0ABM1JB98_POLDO</name>
<evidence type="ECO:0000313" key="3">
    <source>
        <dbReference type="RefSeq" id="XP_015189736.1"/>
    </source>
</evidence>
<feature type="compositionally biased region" description="Polar residues" evidence="1">
    <location>
        <begin position="152"/>
        <end position="161"/>
    </location>
</feature>
<reference evidence="3" key="1">
    <citation type="submission" date="2025-08" db="UniProtKB">
        <authorList>
            <consortium name="RefSeq"/>
        </authorList>
    </citation>
    <scope>IDENTIFICATION</scope>
    <source>
        <tissue evidence="3">Whole body</tissue>
    </source>
</reference>
<evidence type="ECO:0000256" key="1">
    <source>
        <dbReference type="SAM" id="MobiDB-lite"/>
    </source>
</evidence>
<dbReference type="InterPro" id="IPR005312">
    <property type="entry name" value="DUF1759"/>
</dbReference>
<protein>
    <submittedName>
        <fullName evidence="3">Uncharacterized protein LOC107073558</fullName>
    </submittedName>
</protein>
<feature type="compositionally biased region" description="Polar residues" evidence="1">
    <location>
        <begin position="13"/>
        <end position="49"/>
    </location>
</feature>
<feature type="region of interest" description="Disordered" evidence="1">
    <location>
        <begin position="346"/>
        <end position="395"/>
    </location>
</feature>
<feature type="region of interest" description="Disordered" evidence="1">
    <location>
        <begin position="149"/>
        <end position="171"/>
    </location>
</feature>
<dbReference type="RefSeq" id="XP_015189736.1">
    <property type="nucleotide sequence ID" value="XM_015334250.1"/>
</dbReference>
<dbReference type="Proteomes" id="UP000694924">
    <property type="component" value="Unplaced"/>
</dbReference>
<evidence type="ECO:0000313" key="2">
    <source>
        <dbReference type="Proteomes" id="UP000694924"/>
    </source>
</evidence>
<proteinExistence type="predicted"/>
<dbReference type="PANTHER" id="PTHR47331:SF5">
    <property type="entry name" value="RIBONUCLEASE H"/>
    <property type="match status" value="1"/>
</dbReference>
<feature type="compositionally biased region" description="Polar residues" evidence="1">
    <location>
        <begin position="363"/>
        <end position="381"/>
    </location>
</feature>
<accession>A0ABM1JB98</accession>
<organism evidence="2 3">
    <name type="scientific">Polistes dominula</name>
    <name type="common">European paper wasp</name>
    <name type="synonym">Vespa dominula</name>
    <dbReference type="NCBI Taxonomy" id="743375"/>
    <lineage>
        <taxon>Eukaryota</taxon>
        <taxon>Metazoa</taxon>
        <taxon>Ecdysozoa</taxon>
        <taxon>Arthropoda</taxon>
        <taxon>Hexapoda</taxon>
        <taxon>Insecta</taxon>
        <taxon>Pterygota</taxon>
        <taxon>Neoptera</taxon>
        <taxon>Endopterygota</taxon>
        <taxon>Hymenoptera</taxon>
        <taxon>Apocrita</taxon>
        <taxon>Aculeata</taxon>
        <taxon>Vespoidea</taxon>
        <taxon>Vespidae</taxon>
        <taxon>Polistinae</taxon>
        <taxon>Polistini</taxon>
        <taxon>Polistes</taxon>
    </lineage>
</organism>
<gene>
    <name evidence="3" type="primary">LOC107073558</name>
</gene>
<feature type="region of interest" description="Disordered" evidence="1">
    <location>
        <begin position="1"/>
        <end position="49"/>
    </location>
</feature>
<dbReference type="Pfam" id="PF03564">
    <property type="entry name" value="DUF1759"/>
    <property type="match status" value="1"/>
</dbReference>
<dbReference type="GeneID" id="107073558"/>
<dbReference type="PANTHER" id="PTHR47331">
    <property type="entry name" value="PHD-TYPE DOMAIN-CONTAINING PROTEIN"/>
    <property type="match status" value="1"/>
</dbReference>